<dbReference type="GO" id="GO:0006955">
    <property type="term" value="P:immune response"/>
    <property type="evidence" value="ECO:0007669"/>
    <property type="project" value="InterPro"/>
</dbReference>
<keyword evidence="5" id="KW-1185">Reference proteome</keyword>
<evidence type="ECO:0000256" key="2">
    <source>
        <dbReference type="SAM" id="SignalP"/>
    </source>
</evidence>
<dbReference type="InterPro" id="IPR000353">
    <property type="entry name" value="MHC_II_b_N"/>
</dbReference>
<feature type="chain" id="PRO_5042892700" description="MHC class II beta chain N-terminal domain-containing protein" evidence="2">
    <location>
        <begin position="21"/>
        <end position="127"/>
    </location>
</feature>
<reference evidence="4 5" key="1">
    <citation type="journal article" date="2023" name="Genes (Basel)">
        <title>Chromosome-Level Genome Assembly and Circadian Gene Repertoire of the Patagonia Blennie Eleginops maclovinus-The Closest Ancestral Proxy of Antarctic Cryonotothenioids.</title>
        <authorList>
            <person name="Cheng C.C."/>
            <person name="Rivera-Colon A.G."/>
            <person name="Minhas B.F."/>
            <person name="Wilson L."/>
            <person name="Rayamajhi N."/>
            <person name="Vargas-Chacoff L."/>
            <person name="Catchen J.M."/>
        </authorList>
    </citation>
    <scope>NUCLEOTIDE SEQUENCE [LARGE SCALE GENOMIC DNA]</scope>
    <source>
        <strain evidence="4">JMC-PN-2008</strain>
    </source>
</reference>
<proteinExistence type="predicted"/>
<evidence type="ECO:0000313" key="4">
    <source>
        <dbReference type="EMBL" id="KAK5848014.1"/>
    </source>
</evidence>
<evidence type="ECO:0000259" key="3">
    <source>
        <dbReference type="SMART" id="SM00921"/>
    </source>
</evidence>
<evidence type="ECO:0000313" key="5">
    <source>
        <dbReference type="Proteomes" id="UP001346869"/>
    </source>
</evidence>
<dbReference type="EMBL" id="JAUZQC010000025">
    <property type="protein sequence ID" value="KAK5848014.1"/>
    <property type="molecule type" value="Genomic_DNA"/>
</dbReference>
<accession>A0AAN7WV84</accession>
<dbReference type="Pfam" id="PF00969">
    <property type="entry name" value="MHC_II_beta"/>
    <property type="match status" value="1"/>
</dbReference>
<evidence type="ECO:0000256" key="1">
    <source>
        <dbReference type="ARBA" id="ARBA00023180"/>
    </source>
</evidence>
<dbReference type="Gene3D" id="3.10.320.10">
    <property type="entry name" value="Class II Histocompatibility Antigen, M Beta Chain, Chain B, domain 1"/>
    <property type="match status" value="1"/>
</dbReference>
<name>A0AAN7WV84_ELEMC</name>
<dbReference type="InterPro" id="IPR011162">
    <property type="entry name" value="MHC_I/II-like_Ag-recog"/>
</dbReference>
<comment type="caution">
    <text evidence="4">The sequence shown here is derived from an EMBL/GenBank/DDBJ whole genome shotgun (WGS) entry which is preliminary data.</text>
</comment>
<protein>
    <recommendedName>
        <fullName evidence="3">MHC class II beta chain N-terminal domain-containing protein</fullName>
    </recommendedName>
</protein>
<dbReference type="SUPFAM" id="SSF54452">
    <property type="entry name" value="MHC antigen-recognition domain"/>
    <property type="match status" value="1"/>
</dbReference>
<sequence>MASSCLCFCLLFISVFPADGFLHYMTARCEFSSSELKDIEYIQSYYYNRLEYTRFNSSVGYFVGKTTYGERNAEFWNNDRSILEQMNTEKERFCQQNIQLDEQYNLAYSGECVTVRCDPGPCLELLV</sequence>
<gene>
    <name evidence="4" type="ORF">PBY51_005670</name>
</gene>
<dbReference type="GO" id="GO:0042613">
    <property type="term" value="C:MHC class II protein complex"/>
    <property type="evidence" value="ECO:0007669"/>
    <property type="project" value="InterPro"/>
</dbReference>
<dbReference type="Proteomes" id="UP001346869">
    <property type="component" value="Unassembled WGS sequence"/>
</dbReference>
<keyword evidence="1" id="KW-0325">Glycoprotein</keyword>
<dbReference type="AlphaFoldDB" id="A0AAN7WV84"/>
<organism evidence="4 5">
    <name type="scientific">Eleginops maclovinus</name>
    <name type="common">Patagonian blennie</name>
    <name type="synonym">Eleginus maclovinus</name>
    <dbReference type="NCBI Taxonomy" id="56733"/>
    <lineage>
        <taxon>Eukaryota</taxon>
        <taxon>Metazoa</taxon>
        <taxon>Chordata</taxon>
        <taxon>Craniata</taxon>
        <taxon>Vertebrata</taxon>
        <taxon>Euteleostomi</taxon>
        <taxon>Actinopterygii</taxon>
        <taxon>Neopterygii</taxon>
        <taxon>Teleostei</taxon>
        <taxon>Neoteleostei</taxon>
        <taxon>Acanthomorphata</taxon>
        <taxon>Eupercaria</taxon>
        <taxon>Perciformes</taxon>
        <taxon>Notothenioidei</taxon>
        <taxon>Eleginopidae</taxon>
        <taxon>Eleginops</taxon>
    </lineage>
</organism>
<feature type="signal peptide" evidence="2">
    <location>
        <begin position="1"/>
        <end position="20"/>
    </location>
</feature>
<keyword evidence="2" id="KW-0732">Signal</keyword>
<feature type="domain" description="MHC class II beta chain N-terminal" evidence="3">
    <location>
        <begin position="27"/>
        <end position="102"/>
    </location>
</feature>
<dbReference type="GO" id="GO:0019882">
    <property type="term" value="P:antigen processing and presentation"/>
    <property type="evidence" value="ECO:0007669"/>
    <property type="project" value="InterPro"/>
</dbReference>
<dbReference type="SMART" id="SM00921">
    <property type="entry name" value="MHC_II_beta"/>
    <property type="match status" value="1"/>
</dbReference>
<dbReference type="InterPro" id="IPR014745">
    <property type="entry name" value="MHC_II_a/b_N"/>
</dbReference>
<reference evidence="4 5" key="2">
    <citation type="journal article" date="2023" name="Mol. Biol. Evol.">
        <title>Genomics of Secondarily Temperate Adaptation in the Only Non-Antarctic Icefish.</title>
        <authorList>
            <person name="Rivera-Colon A.G."/>
            <person name="Rayamajhi N."/>
            <person name="Minhas B.F."/>
            <person name="Madrigal G."/>
            <person name="Bilyk K.T."/>
            <person name="Yoon V."/>
            <person name="Hune M."/>
            <person name="Gregory S."/>
            <person name="Cheng C.H.C."/>
            <person name="Catchen J.M."/>
        </authorList>
    </citation>
    <scope>NUCLEOTIDE SEQUENCE [LARGE SCALE GENOMIC DNA]</scope>
    <source>
        <strain evidence="4">JMC-PN-2008</strain>
    </source>
</reference>